<gene>
    <name evidence="1" type="ORF">GA0061101_13931</name>
</gene>
<dbReference type="EMBL" id="FMAF01000039">
    <property type="protein sequence ID" value="SCB51424.1"/>
    <property type="molecule type" value="Genomic_DNA"/>
</dbReference>
<organism evidence="1 2">
    <name type="scientific">Rhizobium lusitanum</name>
    <dbReference type="NCBI Taxonomy" id="293958"/>
    <lineage>
        <taxon>Bacteria</taxon>
        <taxon>Pseudomonadati</taxon>
        <taxon>Pseudomonadota</taxon>
        <taxon>Alphaproteobacteria</taxon>
        <taxon>Hyphomicrobiales</taxon>
        <taxon>Rhizobiaceae</taxon>
        <taxon>Rhizobium/Agrobacterium group</taxon>
        <taxon>Rhizobium</taxon>
    </lineage>
</organism>
<evidence type="ECO:0000313" key="2">
    <source>
        <dbReference type="Proteomes" id="UP000199205"/>
    </source>
</evidence>
<dbReference type="Proteomes" id="UP000199205">
    <property type="component" value="Unassembled WGS sequence"/>
</dbReference>
<dbReference type="RefSeq" id="WP_245297643.1">
    <property type="nucleotide sequence ID" value="NZ_FMAF01000039.1"/>
</dbReference>
<proteinExistence type="predicted"/>
<evidence type="ECO:0000313" key="1">
    <source>
        <dbReference type="EMBL" id="SCB51424.1"/>
    </source>
</evidence>
<accession>A0A1C3XHH3</accession>
<sequence>MADSENSRTLPAVACGKIKSSTGRRGNIPYTIDRRNLLSVASRLLNSRIEDPDGPRTEPGPTPVREMWPRWYARHQQRVRATRLREKLEKQLLEEAGGLPVAMLRNVGNDGTVEVHSFADINRMASQLDAEHLSQARAELRWRRKRWKEADRRLGYSAAVALERELVEQAGISGRVMWITRPSSLTEVTAKLHCLIVMHDPSLKFEDAPWPELRTMLKDLIRVAEKHRQKPCNGPAYPGKAAGVRGILNLAMQYQDAANKLGQGSSKPNEAPRRLLALHAMELYLNAFLLAKGVDPATIRGFRHDLGERARLASEAGLVLRKRTMAHLATLSESTEYHVISHVPELMSTLSQVNRMMATVDELSRKVRKALRASS</sequence>
<protein>
    <submittedName>
        <fullName evidence="1">Uncharacterized protein</fullName>
    </submittedName>
</protein>
<reference evidence="1 2" key="1">
    <citation type="submission" date="2016-08" db="EMBL/GenBank/DDBJ databases">
        <authorList>
            <person name="Seilhamer J.J."/>
        </authorList>
    </citation>
    <scope>NUCLEOTIDE SEQUENCE [LARGE SCALE GENOMIC DNA]</scope>
    <source>
        <strain evidence="1 2">P1-7</strain>
    </source>
</reference>
<dbReference type="AlphaFoldDB" id="A0A1C3XHH3"/>
<name>A0A1C3XHH3_9HYPH</name>